<name>A0AAE3N9S0_9BURK</name>
<dbReference type="Gene3D" id="1.25.40.10">
    <property type="entry name" value="Tetratricopeptide repeat domain"/>
    <property type="match status" value="1"/>
</dbReference>
<comment type="caution">
    <text evidence="1">The sequence shown here is derived from an EMBL/GenBank/DDBJ whole genome shotgun (WGS) entry which is preliminary data.</text>
</comment>
<reference evidence="1" key="1">
    <citation type="submission" date="2023-01" db="EMBL/GenBank/DDBJ databases">
        <title>Xenophilus mangrovi sp. nov., isolated from soil of Mangrove nature reserve.</title>
        <authorList>
            <person name="Xu S."/>
            <person name="Liu Z."/>
            <person name="Xu Y."/>
        </authorList>
    </citation>
    <scope>NUCLEOTIDE SEQUENCE</scope>
    <source>
        <strain evidence="1">YW8</strain>
    </source>
</reference>
<dbReference type="EMBL" id="JAQIPB010000007">
    <property type="protein sequence ID" value="MDA7417766.1"/>
    <property type="molecule type" value="Genomic_DNA"/>
</dbReference>
<dbReference type="InterPro" id="IPR011990">
    <property type="entry name" value="TPR-like_helical_dom_sf"/>
</dbReference>
<proteinExistence type="predicted"/>
<protein>
    <recommendedName>
        <fullName evidence="3">Tetratricopeptide repeat protein</fullName>
    </recommendedName>
</protein>
<dbReference type="RefSeq" id="WP_271429004.1">
    <property type="nucleotide sequence ID" value="NZ_JAQIPB010000007.1"/>
</dbReference>
<dbReference type="AlphaFoldDB" id="A0AAE3N9S0"/>
<gene>
    <name evidence="1" type="ORF">PGB34_15490</name>
</gene>
<keyword evidence="2" id="KW-1185">Reference proteome</keyword>
<evidence type="ECO:0000313" key="2">
    <source>
        <dbReference type="Proteomes" id="UP001212602"/>
    </source>
</evidence>
<sequence length="280" mass="30384">MSTLARSSPASALPLLTPSEAQRLRPEAWLRSTLTPPRRFGPEQVRALWPELHPSETTPPDTALLPGWAAFHNGDFAQAAALAQAQGPAGQALLNQSTATYACYVEPRDATRLALLRQVATRAQEQLQAQPEDPGALYWLAFALGRHAQAVSVARALAKGLGNQIKTTLEQLLAVQPGHADAHFALGTFHAEVIDKVGALVGRMTYGVHADAAQALFERGLTLNPRSIMGRIEYARALLALHGQERLDEATRLYEAAAAIEPLDMRTRLDQELARQSLQD</sequence>
<organism evidence="1 2">
    <name type="scientific">Xenophilus arseniciresistens</name>
    <dbReference type="NCBI Taxonomy" id="1283306"/>
    <lineage>
        <taxon>Bacteria</taxon>
        <taxon>Pseudomonadati</taxon>
        <taxon>Pseudomonadota</taxon>
        <taxon>Betaproteobacteria</taxon>
        <taxon>Burkholderiales</taxon>
        <taxon>Comamonadaceae</taxon>
        <taxon>Xenophilus</taxon>
    </lineage>
</organism>
<dbReference type="Proteomes" id="UP001212602">
    <property type="component" value="Unassembled WGS sequence"/>
</dbReference>
<dbReference type="SUPFAM" id="SSF48452">
    <property type="entry name" value="TPR-like"/>
    <property type="match status" value="1"/>
</dbReference>
<accession>A0AAE3N9S0</accession>
<evidence type="ECO:0000313" key="1">
    <source>
        <dbReference type="EMBL" id="MDA7417766.1"/>
    </source>
</evidence>
<evidence type="ECO:0008006" key="3">
    <source>
        <dbReference type="Google" id="ProtNLM"/>
    </source>
</evidence>